<sequence>MSILNKLSARLLFALMLVADVVPASASAESYHVSIDTSTLAGREGYLDFLFLGLANAGPVQAKLSNFAGDFTSSSFAQGQVSGSLASQLTIGNGDAWNEFAQWTRLGGTLSFDVSFSRPAGSSSSSSSSSSVAGATLSVALLDAGLNYLGASGDIATFALLPAAVTTVSTDAAYATVSNISPVPEPATYVMLAAGLLLITGLIARRV</sequence>
<accession>A0ABX6M5I4</accession>
<feature type="domain" description="Ice-binding protein C-terminal" evidence="3">
    <location>
        <begin position="182"/>
        <end position="206"/>
    </location>
</feature>
<evidence type="ECO:0000256" key="1">
    <source>
        <dbReference type="SAM" id="Phobius"/>
    </source>
</evidence>
<keyword evidence="1" id="KW-0472">Membrane</keyword>
<dbReference type="InterPro" id="IPR013424">
    <property type="entry name" value="Ice-binding_C"/>
</dbReference>
<evidence type="ECO:0000259" key="3">
    <source>
        <dbReference type="Pfam" id="PF07589"/>
    </source>
</evidence>
<keyword evidence="1" id="KW-1133">Transmembrane helix</keyword>
<dbReference type="NCBIfam" id="NF038129">
    <property type="entry name" value="PEP_NF038129"/>
    <property type="match status" value="1"/>
</dbReference>
<evidence type="ECO:0000256" key="2">
    <source>
        <dbReference type="SAM" id="SignalP"/>
    </source>
</evidence>
<dbReference type="EMBL" id="CP051684">
    <property type="protein sequence ID" value="QJD89558.1"/>
    <property type="molecule type" value="Genomic_DNA"/>
</dbReference>
<dbReference type="Pfam" id="PF07589">
    <property type="entry name" value="PEP-CTERM"/>
    <property type="match status" value="1"/>
</dbReference>
<dbReference type="Proteomes" id="UP000503117">
    <property type="component" value="Chromosome"/>
</dbReference>
<feature type="signal peptide" evidence="2">
    <location>
        <begin position="1"/>
        <end position="26"/>
    </location>
</feature>
<evidence type="ECO:0000313" key="4">
    <source>
        <dbReference type="EMBL" id="QJD89558.1"/>
    </source>
</evidence>
<feature type="chain" id="PRO_5045894363" evidence="2">
    <location>
        <begin position="27"/>
        <end position="207"/>
    </location>
</feature>
<dbReference type="NCBIfam" id="TIGR02595">
    <property type="entry name" value="PEP_CTERM"/>
    <property type="match status" value="1"/>
</dbReference>
<reference evidence="4 5" key="1">
    <citation type="submission" date="2020-04" db="EMBL/GenBank/DDBJ databases">
        <title>Genome sequencing of novel species.</title>
        <authorList>
            <person name="Heo J."/>
            <person name="Kim S.-J."/>
            <person name="Kim J.-S."/>
            <person name="Hong S.-B."/>
            <person name="Kwon S.-W."/>
        </authorList>
    </citation>
    <scope>NUCLEOTIDE SEQUENCE [LARGE SCALE GENOMIC DNA]</scope>
    <source>
        <strain evidence="4 5">AF9R3</strain>
    </source>
</reference>
<name>A0ABX6M5I4_9BURK</name>
<proteinExistence type="predicted"/>
<organism evidence="4 5">
    <name type="scientific">Duganella dendranthematis</name>
    <dbReference type="NCBI Taxonomy" id="2728021"/>
    <lineage>
        <taxon>Bacteria</taxon>
        <taxon>Pseudomonadati</taxon>
        <taxon>Pseudomonadota</taxon>
        <taxon>Betaproteobacteria</taxon>
        <taxon>Burkholderiales</taxon>
        <taxon>Oxalobacteraceae</taxon>
        <taxon>Telluria group</taxon>
        <taxon>Duganella</taxon>
    </lineage>
</organism>
<gene>
    <name evidence="4" type="ORF">HH213_05225</name>
</gene>
<evidence type="ECO:0000313" key="5">
    <source>
        <dbReference type="Proteomes" id="UP000503117"/>
    </source>
</evidence>
<keyword evidence="2" id="KW-0732">Signal</keyword>
<dbReference type="RefSeq" id="WP_169111206.1">
    <property type="nucleotide sequence ID" value="NZ_CP051684.1"/>
</dbReference>
<keyword evidence="1" id="KW-0812">Transmembrane</keyword>
<protein>
    <submittedName>
        <fullName evidence="4">PEP-CTERM sorting domain-containing protein</fullName>
    </submittedName>
</protein>
<feature type="transmembrane region" description="Helical" evidence="1">
    <location>
        <begin position="186"/>
        <end position="204"/>
    </location>
</feature>
<keyword evidence="5" id="KW-1185">Reference proteome</keyword>